<feature type="compositionally biased region" description="Low complexity" evidence="1">
    <location>
        <begin position="47"/>
        <end position="58"/>
    </location>
</feature>
<dbReference type="Proteomes" id="UP001430614">
    <property type="component" value="Unassembled WGS sequence"/>
</dbReference>
<organism evidence="2 3">
    <name type="scientific">Paraburkholderia translucens</name>
    <dbReference type="NCBI Taxonomy" id="2886945"/>
    <lineage>
        <taxon>Bacteria</taxon>
        <taxon>Pseudomonadati</taxon>
        <taxon>Pseudomonadota</taxon>
        <taxon>Betaproteobacteria</taxon>
        <taxon>Burkholderiales</taxon>
        <taxon>Burkholderiaceae</taxon>
        <taxon>Paraburkholderia</taxon>
    </lineage>
</organism>
<proteinExistence type="predicted"/>
<protein>
    <submittedName>
        <fullName evidence="2">Uncharacterized protein</fullName>
    </submittedName>
</protein>
<evidence type="ECO:0000313" key="3">
    <source>
        <dbReference type="Proteomes" id="UP001430614"/>
    </source>
</evidence>
<keyword evidence="3" id="KW-1185">Reference proteome</keyword>
<dbReference type="EMBL" id="JAJITC010000009">
    <property type="protein sequence ID" value="MCC8403791.1"/>
    <property type="molecule type" value="Genomic_DNA"/>
</dbReference>
<evidence type="ECO:0000313" key="2">
    <source>
        <dbReference type="EMBL" id="MCC8403791.1"/>
    </source>
</evidence>
<gene>
    <name evidence="2" type="ORF">LJ655_18165</name>
</gene>
<name>A0ABS8KG86_9BURK</name>
<feature type="region of interest" description="Disordered" evidence="1">
    <location>
        <begin position="47"/>
        <end position="73"/>
    </location>
</feature>
<comment type="caution">
    <text evidence="2">The sequence shown here is derived from an EMBL/GenBank/DDBJ whole genome shotgun (WGS) entry which is preliminary data.</text>
</comment>
<sequence>MRPALRIERESRPLPYFAICAGLAFSVPPVSAASRTAPAALSRSAALADSSDAAAADDVSLDEQMPSRQRGSAPGWLIVAATAPLKESRGNQVTLWDEIAPPSPLPVPVDAARAVQGNVATYQRK</sequence>
<evidence type="ECO:0000256" key="1">
    <source>
        <dbReference type="SAM" id="MobiDB-lite"/>
    </source>
</evidence>
<accession>A0ABS8KG86</accession>
<reference evidence="2 3" key="1">
    <citation type="submission" date="2021-11" db="EMBL/GenBank/DDBJ databases">
        <authorList>
            <person name="Oh E.-T."/>
            <person name="Kim S.-B."/>
        </authorList>
    </citation>
    <scope>NUCLEOTIDE SEQUENCE [LARGE SCALE GENOMIC DNA]</scope>
    <source>
        <strain evidence="2 3">MMS20-SJTN17</strain>
    </source>
</reference>